<name>A0ABT6TDR0_9BACL</name>
<dbReference type="EMBL" id="JAGRPV010000001">
    <property type="protein sequence ID" value="MDI4644961.1"/>
    <property type="molecule type" value="Genomic_DNA"/>
</dbReference>
<keyword evidence="4" id="KW-0812">Transmembrane</keyword>
<feature type="transmembrane region" description="Helical" evidence="4">
    <location>
        <begin position="425"/>
        <end position="448"/>
    </location>
</feature>
<evidence type="ECO:0000313" key="5">
    <source>
        <dbReference type="EMBL" id="MDI4644961.1"/>
    </source>
</evidence>
<dbReference type="PANTHER" id="PTHR22550">
    <property type="entry name" value="SPORE GERMINATION PROTEIN"/>
    <property type="match status" value="1"/>
</dbReference>
<feature type="transmembrane region" description="Helical" evidence="4">
    <location>
        <begin position="369"/>
        <end position="389"/>
    </location>
</feature>
<dbReference type="InterPro" id="IPR050768">
    <property type="entry name" value="UPF0353/GerABKA_families"/>
</dbReference>
<evidence type="ECO:0000256" key="2">
    <source>
        <dbReference type="ARBA" id="ARBA00023136"/>
    </source>
</evidence>
<dbReference type="Pfam" id="PF03323">
    <property type="entry name" value="GerA"/>
    <property type="match status" value="1"/>
</dbReference>
<dbReference type="RefSeq" id="WP_282907928.1">
    <property type="nucleotide sequence ID" value="NZ_JAGRPV010000001.1"/>
</dbReference>
<reference evidence="5" key="1">
    <citation type="submission" date="2023-04" db="EMBL/GenBank/DDBJ databases">
        <title>Comparative genomic analysis of Cohnella hashimotonis sp. nov., isolated from the International Space Station.</title>
        <authorList>
            <person name="Venkateswaran K."/>
            <person name="Simpson A."/>
        </authorList>
    </citation>
    <scope>NUCLEOTIDE SEQUENCE</scope>
    <source>
        <strain evidence="5">F6_2S_P_1</strain>
    </source>
</reference>
<gene>
    <name evidence="5" type="ORF">KB449_08315</name>
</gene>
<evidence type="ECO:0000256" key="4">
    <source>
        <dbReference type="SAM" id="Phobius"/>
    </source>
</evidence>
<feature type="region of interest" description="Disordered" evidence="3">
    <location>
        <begin position="484"/>
        <end position="509"/>
    </location>
</feature>
<evidence type="ECO:0000256" key="1">
    <source>
        <dbReference type="ARBA" id="ARBA00005278"/>
    </source>
</evidence>
<dbReference type="InterPro" id="IPR004995">
    <property type="entry name" value="Spore_Ger"/>
</dbReference>
<accession>A0ABT6TDR0</accession>
<dbReference type="PIRSF" id="PIRSF005690">
    <property type="entry name" value="GerBA"/>
    <property type="match status" value="1"/>
</dbReference>
<evidence type="ECO:0000256" key="3">
    <source>
        <dbReference type="SAM" id="MobiDB-lite"/>
    </source>
</evidence>
<feature type="transmembrane region" description="Helical" evidence="4">
    <location>
        <begin position="300"/>
        <end position="319"/>
    </location>
</feature>
<keyword evidence="6" id="KW-1185">Reference proteome</keyword>
<comment type="similarity">
    <text evidence="1">Belongs to the GerABKA family.</text>
</comment>
<keyword evidence="4" id="KW-1133">Transmembrane helix</keyword>
<keyword evidence="2 4" id="KW-0472">Membrane</keyword>
<organism evidence="5 6">
    <name type="scientific">Cohnella hashimotonis</name>
    <dbReference type="NCBI Taxonomy" id="2826895"/>
    <lineage>
        <taxon>Bacteria</taxon>
        <taxon>Bacillati</taxon>
        <taxon>Bacillota</taxon>
        <taxon>Bacilli</taxon>
        <taxon>Bacillales</taxon>
        <taxon>Paenibacillaceae</taxon>
        <taxon>Cohnella</taxon>
    </lineage>
</organism>
<feature type="transmembrane region" description="Helical" evidence="4">
    <location>
        <begin position="395"/>
        <end position="413"/>
    </location>
</feature>
<evidence type="ECO:0000313" key="6">
    <source>
        <dbReference type="Proteomes" id="UP001161691"/>
    </source>
</evidence>
<dbReference type="PANTHER" id="PTHR22550:SF5">
    <property type="entry name" value="LEUCINE ZIPPER PROTEIN 4"/>
    <property type="match status" value="1"/>
</dbReference>
<dbReference type="Proteomes" id="UP001161691">
    <property type="component" value="Unassembled WGS sequence"/>
</dbReference>
<sequence length="509" mass="55412">MSDSTSPPIPAQSELDRPIAADLNANRAALDGLLQDCADAVFHPFSIGDGHSALLIYLCGLSDKAQLEKMAIAPLIRSSMEAGDGLSGIARKLPIADLHQAGTIRELVEGLFIGMPSLLVDGEPGALILNLADWEKRGIDEPMAESVVRGPREGFGESLDVNMSLMRRRLRTPSFKMKTMTVGRLTRTRVVVGYIQSVAKDSLVQEVLSRLSRIHTDGVLESANIEELIQDSTLSPFPQLLSTERPDVCAASLMEGKAMLMVEGTPFALIAPTSLFALLQSPEDYYQRFMMGTVIRWLRYTFFLLALLFPSLYVAILTYHQEMVPTTLLLSIAKSREDIPFPALVEALLMEISFEALREAGVRLPKQVGSAVSIVGALVIGQAATAAGLVSPPMVMVVALTGIASFMIPHYSVGISVRLLRFPVMLLAGFLGLLGLMLGVIALVIHLASLRSFGEPYLVFFRRGARHSWKDTLIRAPAWALDERPATAQKANADRQSKRNRPAPQREGG</sequence>
<protein>
    <submittedName>
        <fullName evidence="5">Spore germination protein</fullName>
    </submittedName>
</protein>
<comment type="caution">
    <text evidence="5">The sequence shown here is derived from an EMBL/GenBank/DDBJ whole genome shotgun (WGS) entry which is preliminary data.</text>
</comment>
<proteinExistence type="inferred from homology"/>